<feature type="signal peptide" evidence="1">
    <location>
        <begin position="1"/>
        <end position="20"/>
    </location>
</feature>
<protein>
    <recommendedName>
        <fullName evidence="4">Lipoprotein</fullName>
    </recommendedName>
</protein>
<name>A0ABT6P350_9BACT</name>
<evidence type="ECO:0000313" key="2">
    <source>
        <dbReference type="EMBL" id="MDI1434988.1"/>
    </source>
</evidence>
<accession>A0ABT6P350</accession>
<reference evidence="2 3" key="1">
    <citation type="submission" date="2023-04" db="EMBL/GenBank/DDBJ databases">
        <title>The genome sequence of Polyangium sorediatum DSM14670.</title>
        <authorList>
            <person name="Zhang X."/>
        </authorList>
    </citation>
    <scope>NUCLEOTIDE SEQUENCE [LARGE SCALE GENOMIC DNA]</scope>
    <source>
        <strain evidence="2 3">DSM 14670</strain>
    </source>
</reference>
<keyword evidence="3" id="KW-1185">Reference proteome</keyword>
<feature type="chain" id="PRO_5046233581" description="Lipoprotein" evidence="1">
    <location>
        <begin position="21"/>
        <end position="515"/>
    </location>
</feature>
<evidence type="ECO:0008006" key="4">
    <source>
        <dbReference type="Google" id="ProtNLM"/>
    </source>
</evidence>
<evidence type="ECO:0000256" key="1">
    <source>
        <dbReference type="SAM" id="SignalP"/>
    </source>
</evidence>
<proteinExistence type="predicted"/>
<gene>
    <name evidence="2" type="ORF">QHF89_36130</name>
</gene>
<keyword evidence="1" id="KW-0732">Signal</keyword>
<dbReference type="Proteomes" id="UP001160301">
    <property type="component" value="Unassembled WGS sequence"/>
</dbReference>
<dbReference type="EMBL" id="JARZHI010000050">
    <property type="protein sequence ID" value="MDI1434988.1"/>
    <property type="molecule type" value="Genomic_DNA"/>
</dbReference>
<comment type="caution">
    <text evidence="2">The sequence shown here is derived from an EMBL/GenBank/DDBJ whole genome shotgun (WGS) entry which is preliminary data.</text>
</comment>
<organism evidence="2 3">
    <name type="scientific">Polyangium sorediatum</name>
    <dbReference type="NCBI Taxonomy" id="889274"/>
    <lineage>
        <taxon>Bacteria</taxon>
        <taxon>Pseudomonadati</taxon>
        <taxon>Myxococcota</taxon>
        <taxon>Polyangia</taxon>
        <taxon>Polyangiales</taxon>
        <taxon>Polyangiaceae</taxon>
        <taxon>Polyangium</taxon>
    </lineage>
</organism>
<dbReference type="RefSeq" id="WP_136972100.1">
    <property type="nucleotide sequence ID" value="NZ_JARZHI010000050.1"/>
</dbReference>
<dbReference type="PROSITE" id="PS51257">
    <property type="entry name" value="PROKAR_LIPOPROTEIN"/>
    <property type="match status" value="1"/>
</dbReference>
<sequence length="515" mass="54172">MTSWRVLIVGSSALVASSCAPPTAITVDVFTEVDCAENAEVSLTIAPDLLSLASRAPSSTTRGCIEPGRAGNVVIAPADDREKPLAFAIATRVDEGSIEECLTSPLPSGCIVARRQLRFSPNQELPMRVDLRIACQGIECPAEQTCVKGACVPAEVEPERCVGGCDEATLPAPACPLGEIHLLQEFTRYFTTRIIRTSGGLIAAWRILQSDQSATLHVQPLAEGGAPSGPPWPPISSAQGSTGFLLGYDGAGVAVVYDDAGAMILQKLDLEGNVLEGPTSITTMYGLHSQVMAWSGTRFGLSGSVDLDEYFFTMDASGALGPPEFIDIAQGNIGVPAWNGTSFALPWWDIAAGGCHVSFFSAEGTPSGMAKRVGAESCVRPHLSPHPEGWNYVYEVDDRIEYVLLDAQGDPITAPVTISPPDGKVYGTPRSIPLESGKTWVTFREGLGALGDFYATLLVRGDVVLQAARYLGAAAVSRHEVAVQGDRVNLVYEGHPPAGGPEGVYSTVLCGGSAP</sequence>
<evidence type="ECO:0000313" key="3">
    <source>
        <dbReference type="Proteomes" id="UP001160301"/>
    </source>
</evidence>